<feature type="compositionally biased region" description="Basic and acidic residues" evidence="1">
    <location>
        <begin position="40"/>
        <end position="52"/>
    </location>
</feature>
<evidence type="ECO:0000313" key="2">
    <source>
        <dbReference type="EMBL" id="OWF50104.1"/>
    </source>
</evidence>
<evidence type="ECO:0000256" key="1">
    <source>
        <dbReference type="SAM" id="MobiDB-lite"/>
    </source>
</evidence>
<dbReference type="AlphaFoldDB" id="A0A210QMY9"/>
<dbReference type="Proteomes" id="UP000242188">
    <property type="component" value="Unassembled WGS sequence"/>
</dbReference>
<name>A0A210QMY9_MIZYE</name>
<accession>A0A210QMY9</accession>
<reference evidence="2 3" key="1">
    <citation type="journal article" date="2017" name="Nat. Ecol. Evol.">
        <title>Scallop genome provides insights into evolution of bilaterian karyotype and development.</title>
        <authorList>
            <person name="Wang S."/>
            <person name="Zhang J."/>
            <person name="Jiao W."/>
            <person name="Li J."/>
            <person name="Xun X."/>
            <person name="Sun Y."/>
            <person name="Guo X."/>
            <person name="Huan P."/>
            <person name="Dong B."/>
            <person name="Zhang L."/>
            <person name="Hu X."/>
            <person name="Sun X."/>
            <person name="Wang J."/>
            <person name="Zhao C."/>
            <person name="Wang Y."/>
            <person name="Wang D."/>
            <person name="Huang X."/>
            <person name="Wang R."/>
            <person name="Lv J."/>
            <person name="Li Y."/>
            <person name="Zhang Z."/>
            <person name="Liu B."/>
            <person name="Lu W."/>
            <person name="Hui Y."/>
            <person name="Liang J."/>
            <person name="Zhou Z."/>
            <person name="Hou R."/>
            <person name="Li X."/>
            <person name="Liu Y."/>
            <person name="Li H."/>
            <person name="Ning X."/>
            <person name="Lin Y."/>
            <person name="Zhao L."/>
            <person name="Xing Q."/>
            <person name="Dou J."/>
            <person name="Li Y."/>
            <person name="Mao J."/>
            <person name="Guo H."/>
            <person name="Dou H."/>
            <person name="Li T."/>
            <person name="Mu C."/>
            <person name="Jiang W."/>
            <person name="Fu Q."/>
            <person name="Fu X."/>
            <person name="Miao Y."/>
            <person name="Liu J."/>
            <person name="Yu Q."/>
            <person name="Li R."/>
            <person name="Liao H."/>
            <person name="Li X."/>
            <person name="Kong Y."/>
            <person name="Jiang Z."/>
            <person name="Chourrout D."/>
            <person name="Li R."/>
            <person name="Bao Z."/>
        </authorList>
    </citation>
    <scope>NUCLEOTIDE SEQUENCE [LARGE SCALE GENOMIC DNA]</scope>
    <source>
        <strain evidence="2 3">PY_sf001</strain>
    </source>
</reference>
<comment type="caution">
    <text evidence="2">The sequence shown here is derived from an EMBL/GenBank/DDBJ whole genome shotgun (WGS) entry which is preliminary data.</text>
</comment>
<keyword evidence="3" id="KW-1185">Reference proteome</keyword>
<protein>
    <submittedName>
        <fullName evidence="2">Uncharacterized protein</fullName>
    </submittedName>
</protein>
<organism evidence="2 3">
    <name type="scientific">Mizuhopecten yessoensis</name>
    <name type="common">Japanese scallop</name>
    <name type="synonym">Patinopecten yessoensis</name>
    <dbReference type="NCBI Taxonomy" id="6573"/>
    <lineage>
        <taxon>Eukaryota</taxon>
        <taxon>Metazoa</taxon>
        <taxon>Spiralia</taxon>
        <taxon>Lophotrochozoa</taxon>
        <taxon>Mollusca</taxon>
        <taxon>Bivalvia</taxon>
        <taxon>Autobranchia</taxon>
        <taxon>Pteriomorphia</taxon>
        <taxon>Pectinida</taxon>
        <taxon>Pectinoidea</taxon>
        <taxon>Pectinidae</taxon>
        <taxon>Mizuhopecten</taxon>
    </lineage>
</organism>
<dbReference type="EMBL" id="NEDP02002762">
    <property type="protein sequence ID" value="OWF50104.1"/>
    <property type="molecule type" value="Genomic_DNA"/>
</dbReference>
<proteinExistence type="predicted"/>
<sequence>MSRVLSGPCDYAKIKMKMCFIDEKLERAKDRKAFKRKLKREREEREQEEKAKNSAAPSS</sequence>
<feature type="region of interest" description="Disordered" evidence="1">
    <location>
        <begin position="31"/>
        <end position="59"/>
    </location>
</feature>
<gene>
    <name evidence="2" type="ORF">KP79_PYT14065</name>
</gene>
<evidence type="ECO:0000313" key="3">
    <source>
        <dbReference type="Proteomes" id="UP000242188"/>
    </source>
</evidence>